<comment type="caution">
    <text evidence="8">The sequence shown here is derived from an EMBL/GenBank/DDBJ whole genome shotgun (WGS) entry which is preliminary data.</text>
</comment>
<feature type="transmembrane region" description="Helical" evidence="6">
    <location>
        <begin position="357"/>
        <end position="377"/>
    </location>
</feature>
<dbReference type="InterPro" id="IPR020846">
    <property type="entry name" value="MFS_dom"/>
</dbReference>
<keyword evidence="9" id="KW-1185">Reference proteome</keyword>
<keyword evidence="3 6" id="KW-1133">Transmembrane helix</keyword>
<dbReference type="GO" id="GO:0022857">
    <property type="term" value="F:transmembrane transporter activity"/>
    <property type="evidence" value="ECO:0007669"/>
    <property type="project" value="InterPro"/>
</dbReference>
<accession>A0A4U0NVX4</accession>
<proteinExistence type="predicted"/>
<evidence type="ECO:0000256" key="5">
    <source>
        <dbReference type="ARBA" id="ARBA00023251"/>
    </source>
</evidence>
<evidence type="ECO:0000256" key="4">
    <source>
        <dbReference type="ARBA" id="ARBA00023136"/>
    </source>
</evidence>
<feature type="transmembrane region" description="Helical" evidence="6">
    <location>
        <begin position="138"/>
        <end position="160"/>
    </location>
</feature>
<evidence type="ECO:0000256" key="6">
    <source>
        <dbReference type="SAM" id="Phobius"/>
    </source>
</evidence>
<dbReference type="GO" id="GO:0046677">
    <property type="term" value="P:response to antibiotic"/>
    <property type="evidence" value="ECO:0007669"/>
    <property type="project" value="UniProtKB-KW"/>
</dbReference>
<dbReference type="AlphaFoldDB" id="A0A4U0NVX4"/>
<feature type="transmembrane region" description="Helical" evidence="6">
    <location>
        <begin position="332"/>
        <end position="351"/>
    </location>
</feature>
<feature type="transmembrane region" description="Helical" evidence="6">
    <location>
        <begin position="79"/>
        <end position="98"/>
    </location>
</feature>
<dbReference type="Proteomes" id="UP000308697">
    <property type="component" value="Unassembled WGS sequence"/>
</dbReference>
<organism evidence="8 9">
    <name type="scientific">Streptomyces piniterrae</name>
    <dbReference type="NCBI Taxonomy" id="2571125"/>
    <lineage>
        <taxon>Bacteria</taxon>
        <taxon>Bacillati</taxon>
        <taxon>Actinomycetota</taxon>
        <taxon>Actinomycetes</taxon>
        <taxon>Kitasatosporales</taxon>
        <taxon>Streptomycetaceae</taxon>
        <taxon>Streptomyces</taxon>
    </lineage>
</organism>
<evidence type="ECO:0000259" key="7">
    <source>
        <dbReference type="PROSITE" id="PS50850"/>
    </source>
</evidence>
<evidence type="ECO:0000313" key="9">
    <source>
        <dbReference type="Proteomes" id="UP000308697"/>
    </source>
</evidence>
<feature type="transmembrane region" description="Helical" evidence="6">
    <location>
        <begin position="231"/>
        <end position="250"/>
    </location>
</feature>
<dbReference type="InterPro" id="IPR036259">
    <property type="entry name" value="MFS_trans_sf"/>
</dbReference>
<feature type="transmembrane region" description="Helical" evidence="6">
    <location>
        <begin position="199"/>
        <end position="219"/>
    </location>
</feature>
<keyword evidence="4 6" id="KW-0472">Membrane</keyword>
<sequence length="523" mass="53588">MSGPGTRTRRRAATVVVCLGLFLLGLDLTVLNVAVPELKQDLSPTMAQVQWIVAAYGLVLGGTVLSTGALTDRIGRRRAYCSGLALCGVTSILGATGHDAGQVIAARGGMGAGAALLMPSTLSIITNLFPETALRRRAIALWAGIGSLGGLAGPVIGGWLVEQFSWHAAFWINVPVAATAILLAWWLVPESRAAAPEPVDVPGALLAAAGLLALVWGIIEGPGLGWTSPPVLAAFAAAAVLNSCFLLWQARCPHPMLPLRFLRDLRISGSALALSLMAFALLGALFVLTLYLQGILGYTPQQAGIRTLPLAGALAAGAVTTLPLLARGGAKVPIVCGLALVTAAFAVLATTETGSGYPRIALFQLIAGFGAGLIAAAGTETVMATIPPDQAGLGSAINDATRQVGSTLGVAVQGSILATVYTTHLNADLAPHHLPPALLHTLTNTPPSSPEALHLAATPAAAHVLSAVRDSFTHAMTTTALTAGTLAFTATAVATYWLVRTRRVRPGHPSLTADAGQQYLAPR</sequence>
<protein>
    <submittedName>
        <fullName evidence="8">MFS transporter</fullName>
    </submittedName>
</protein>
<evidence type="ECO:0000256" key="2">
    <source>
        <dbReference type="ARBA" id="ARBA00022692"/>
    </source>
</evidence>
<reference evidence="8 9" key="1">
    <citation type="submission" date="2019-04" db="EMBL/GenBank/DDBJ databases">
        <title>Streptomyces piniterrae sp. nov., a heliquinomycin-producing actinomycete isolated from rhizosphere soil of Pinus yunnanensis.</title>
        <authorList>
            <person name="Zhuang X."/>
            <person name="Zhao J."/>
        </authorList>
    </citation>
    <scope>NUCLEOTIDE SEQUENCE [LARGE SCALE GENOMIC DNA]</scope>
    <source>
        <strain evidence="9">jys28</strain>
    </source>
</reference>
<gene>
    <name evidence="8" type="ORF">FCH28_01805</name>
</gene>
<dbReference type="PANTHER" id="PTHR42718">
    <property type="entry name" value="MAJOR FACILITATOR SUPERFAMILY MULTIDRUG TRANSPORTER MFSC"/>
    <property type="match status" value="1"/>
</dbReference>
<keyword evidence="2 6" id="KW-0812">Transmembrane</keyword>
<feature type="domain" description="Major facilitator superfamily (MFS) profile" evidence="7">
    <location>
        <begin position="13"/>
        <end position="502"/>
    </location>
</feature>
<feature type="transmembrane region" description="Helical" evidence="6">
    <location>
        <begin position="304"/>
        <end position="325"/>
    </location>
</feature>
<dbReference type="OrthoDB" id="9781469at2"/>
<dbReference type="Gene3D" id="1.20.1250.20">
    <property type="entry name" value="MFS general substrate transporter like domains"/>
    <property type="match status" value="1"/>
</dbReference>
<feature type="transmembrane region" description="Helical" evidence="6">
    <location>
        <begin position="104"/>
        <end position="126"/>
    </location>
</feature>
<dbReference type="CDD" id="cd17321">
    <property type="entry name" value="MFS_MMR_MDR_like"/>
    <property type="match status" value="1"/>
</dbReference>
<feature type="transmembrane region" description="Helical" evidence="6">
    <location>
        <begin position="166"/>
        <end position="187"/>
    </location>
</feature>
<dbReference type="PRINTS" id="PR01036">
    <property type="entry name" value="TCRTETB"/>
</dbReference>
<feature type="transmembrane region" description="Helical" evidence="6">
    <location>
        <begin position="12"/>
        <end position="35"/>
    </location>
</feature>
<comment type="subcellular location">
    <subcellularLocation>
        <location evidence="1">Cell membrane</location>
        <topology evidence="1">Multi-pass membrane protein</topology>
    </subcellularLocation>
</comment>
<dbReference type="Pfam" id="PF07690">
    <property type="entry name" value="MFS_1"/>
    <property type="match status" value="1"/>
</dbReference>
<dbReference type="SUPFAM" id="SSF103473">
    <property type="entry name" value="MFS general substrate transporter"/>
    <property type="match status" value="1"/>
</dbReference>
<name>A0A4U0NVX4_9ACTN</name>
<dbReference type="EMBL" id="SUMB01000001">
    <property type="protein sequence ID" value="TJZ58916.1"/>
    <property type="molecule type" value="Genomic_DNA"/>
</dbReference>
<evidence type="ECO:0000256" key="3">
    <source>
        <dbReference type="ARBA" id="ARBA00022989"/>
    </source>
</evidence>
<dbReference type="GO" id="GO:0005886">
    <property type="term" value="C:plasma membrane"/>
    <property type="evidence" value="ECO:0007669"/>
    <property type="project" value="UniProtKB-SubCell"/>
</dbReference>
<evidence type="ECO:0000313" key="8">
    <source>
        <dbReference type="EMBL" id="TJZ58916.1"/>
    </source>
</evidence>
<feature type="transmembrane region" description="Helical" evidence="6">
    <location>
        <begin position="271"/>
        <end position="292"/>
    </location>
</feature>
<dbReference type="PANTHER" id="PTHR42718:SF42">
    <property type="entry name" value="EXPORT PROTEIN"/>
    <property type="match status" value="1"/>
</dbReference>
<dbReference type="InterPro" id="IPR011701">
    <property type="entry name" value="MFS"/>
</dbReference>
<feature type="transmembrane region" description="Helical" evidence="6">
    <location>
        <begin position="479"/>
        <end position="499"/>
    </location>
</feature>
<dbReference type="PROSITE" id="PS50850">
    <property type="entry name" value="MFS"/>
    <property type="match status" value="1"/>
</dbReference>
<keyword evidence="5" id="KW-0046">Antibiotic resistance</keyword>
<feature type="transmembrane region" description="Helical" evidence="6">
    <location>
        <begin position="47"/>
        <end position="67"/>
    </location>
</feature>
<dbReference type="RefSeq" id="WP_136737868.1">
    <property type="nucleotide sequence ID" value="NZ_SUMB01000001.1"/>
</dbReference>
<evidence type="ECO:0000256" key="1">
    <source>
        <dbReference type="ARBA" id="ARBA00004651"/>
    </source>
</evidence>
<dbReference type="Gene3D" id="1.20.1720.10">
    <property type="entry name" value="Multidrug resistance protein D"/>
    <property type="match status" value="1"/>
</dbReference>